<feature type="binding site" evidence="12">
    <location>
        <position position="236"/>
    </location>
    <ligand>
        <name>substrate</name>
    </ligand>
</feature>
<evidence type="ECO:0000256" key="13">
    <source>
        <dbReference type="RuleBase" id="RU000508"/>
    </source>
</evidence>
<keyword evidence="4 12" id="KW-0963">Cytoplasm</keyword>
<evidence type="ECO:0000256" key="8">
    <source>
        <dbReference type="ARBA" id="ARBA00023277"/>
    </source>
</evidence>
<dbReference type="GO" id="GO:0000287">
    <property type="term" value="F:magnesium ion binding"/>
    <property type="evidence" value="ECO:0007669"/>
    <property type="project" value="UniProtKB-UniRule"/>
</dbReference>
<feature type="binding site" evidence="12">
    <location>
        <position position="115"/>
    </location>
    <ligand>
        <name>Mg(2+)</name>
        <dbReference type="ChEBI" id="CHEBI:18420"/>
        <label>1</label>
    </ligand>
</feature>
<comment type="pathway">
    <text evidence="9">Carbohydrate biosynthesis.</text>
</comment>
<dbReference type="CDD" id="cd00354">
    <property type="entry name" value="FBPase"/>
    <property type="match status" value="1"/>
</dbReference>
<feature type="binding site" evidence="12">
    <location>
        <begin position="116"/>
        <end position="119"/>
    </location>
    <ligand>
        <name>substrate</name>
    </ligand>
</feature>
<comment type="catalytic activity">
    <reaction evidence="1 12">
        <text>beta-D-fructose 1,6-bisphosphate + H2O = beta-D-fructose 6-phosphate + phosphate</text>
        <dbReference type="Rhea" id="RHEA:11064"/>
        <dbReference type="ChEBI" id="CHEBI:15377"/>
        <dbReference type="ChEBI" id="CHEBI:32966"/>
        <dbReference type="ChEBI" id="CHEBI:43474"/>
        <dbReference type="ChEBI" id="CHEBI:57634"/>
        <dbReference type="EC" id="3.1.3.11"/>
    </reaction>
</comment>
<comment type="cofactor">
    <cofactor evidence="12">
        <name>Mg(2+)</name>
        <dbReference type="ChEBI" id="CHEBI:18420"/>
    </cofactor>
    <text evidence="12">Binds 2 magnesium ions per subunit.</text>
</comment>
<dbReference type="PRINTS" id="PR00115">
    <property type="entry name" value="F16BPHPHTASE"/>
</dbReference>
<evidence type="ECO:0000256" key="3">
    <source>
        <dbReference type="ARBA" id="ARBA00013093"/>
    </source>
</evidence>
<proteinExistence type="inferred from homology"/>
<dbReference type="PIRSF" id="PIRSF500210">
    <property type="entry name" value="FBPtase"/>
    <property type="match status" value="1"/>
</dbReference>
<dbReference type="Proteomes" id="UP000176282">
    <property type="component" value="Unassembled WGS sequence"/>
</dbReference>
<reference evidence="16 17" key="1">
    <citation type="journal article" date="2016" name="Nat. Commun.">
        <title>Thousands of microbial genomes shed light on interconnected biogeochemical processes in an aquifer system.</title>
        <authorList>
            <person name="Anantharaman K."/>
            <person name="Brown C.T."/>
            <person name="Hug L.A."/>
            <person name="Sharon I."/>
            <person name="Castelle C.J."/>
            <person name="Probst A.J."/>
            <person name="Thomas B.C."/>
            <person name="Singh A."/>
            <person name="Wilkins M.J."/>
            <person name="Karaoz U."/>
            <person name="Brodie E.L."/>
            <person name="Williams K.H."/>
            <person name="Hubbard S.S."/>
            <person name="Banfield J.F."/>
        </authorList>
    </citation>
    <scope>NUCLEOTIDE SEQUENCE [LARGE SCALE GENOMIC DNA]</scope>
</reference>
<dbReference type="STRING" id="1798680.A3J66_01375"/>
<evidence type="ECO:0000256" key="5">
    <source>
        <dbReference type="ARBA" id="ARBA00022723"/>
    </source>
</evidence>
<comment type="similarity">
    <text evidence="2 12 13">Belongs to the FBPase class 1 family.</text>
</comment>
<keyword evidence="7 12" id="KW-0460">Magnesium</keyword>
<comment type="caution">
    <text evidence="12">Lacks conserved residue(s) required for the propagation of feature annotation.</text>
</comment>
<accession>A0A1F6M256</accession>
<dbReference type="EMBL" id="MFQB01000046">
    <property type="protein sequence ID" value="OGH65684.1"/>
    <property type="molecule type" value="Genomic_DNA"/>
</dbReference>
<evidence type="ECO:0000256" key="12">
    <source>
        <dbReference type="HAMAP-Rule" id="MF_01855"/>
    </source>
</evidence>
<dbReference type="Pfam" id="PF00316">
    <property type="entry name" value="FBPase"/>
    <property type="match status" value="1"/>
</dbReference>
<comment type="subcellular location">
    <subcellularLocation>
        <location evidence="12">Cytoplasm</location>
    </subcellularLocation>
</comment>
<feature type="domain" description="Fructose-1-6-bisphosphatase class 1 C-terminal" evidence="15">
    <location>
        <begin position="198"/>
        <end position="322"/>
    </location>
</feature>
<protein>
    <recommendedName>
        <fullName evidence="10 12">Fructose-1,6-bisphosphatase class 1</fullName>
        <shortName evidence="12">FBPase class 1</shortName>
        <ecNumber evidence="3 12">3.1.3.11</ecNumber>
    </recommendedName>
    <alternativeName>
        <fullName evidence="11 12">D-fructose-1,6-bisphosphate 1-phosphohydrolase class 1</fullName>
    </alternativeName>
</protein>
<feature type="domain" description="Fructose-1-6-bisphosphatase class I N-terminal" evidence="14">
    <location>
        <begin position="6"/>
        <end position="193"/>
    </location>
</feature>
<feature type="binding site" evidence="12">
    <location>
        <position position="276"/>
    </location>
    <ligand>
        <name>Mg(2+)</name>
        <dbReference type="ChEBI" id="CHEBI:18420"/>
        <label>2</label>
    </ligand>
</feature>
<sequence>MLQTPTLTQYLLRHLSAHPDQKGLTMIMSDIAVIGKALSREINRAGLINIFGLVGMTNIQGEQVHKLDQIANQLTKDYLRQTGHFSALSSEEEDGVVDMGEYGKDARYVIAFDPLDGSSNIDVNVSIGTIFSVHTRRDDVERTDEKQFFQTGRSQVLAGYILYGSSTVLVFSFGDGVHEFTLDQGLGEFLLSTERIQMPEKCPYYSVNEGNYDYFPQRDRAFIDYLKAENKCDLRYIGSAVADFHRTLKKGGVFMYPAIDKDGTGHYKGKYRLNFENKPMAFLAEQAGAVVLDGERNILDIEPTALHQRAAFVMGSKAMINHYLTS</sequence>
<dbReference type="NCBIfam" id="NF006778">
    <property type="entry name" value="PRK09293.1-1"/>
    <property type="match status" value="1"/>
</dbReference>
<name>A0A1F6M256_9BACT</name>
<dbReference type="PIRSF" id="PIRSF000904">
    <property type="entry name" value="FBPtase_SBPase"/>
    <property type="match status" value="1"/>
</dbReference>
<evidence type="ECO:0000256" key="1">
    <source>
        <dbReference type="ARBA" id="ARBA00001273"/>
    </source>
</evidence>
<feature type="binding site" evidence="12">
    <location>
        <position position="113"/>
    </location>
    <ligand>
        <name>Mg(2+)</name>
        <dbReference type="ChEBI" id="CHEBI:18420"/>
        <label>2</label>
    </ligand>
</feature>
<feature type="binding site" evidence="12">
    <location>
        <position position="91"/>
    </location>
    <ligand>
        <name>Mg(2+)</name>
        <dbReference type="ChEBI" id="CHEBI:18420"/>
        <label>1</label>
    </ligand>
</feature>
<evidence type="ECO:0000256" key="6">
    <source>
        <dbReference type="ARBA" id="ARBA00022801"/>
    </source>
</evidence>
<evidence type="ECO:0000256" key="2">
    <source>
        <dbReference type="ARBA" id="ARBA00010941"/>
    </source>
</evidence>
<dbReference type="GO" id="GO:0006000">
    <property type="term" value="P:fructose metabolic process"/>
    <property type="evidence" value="ECO:0007669"/>
    <property type="project" value="TreeGrafter"/>
</dbReference>
<dbReference type="AlphaFoldDB" id="A0A1F6M256"/>
<evidence type="ECO:0000256" key="7">
    <source>
        <dbReference type="ARBA" id="ARBA00022842"/>
    </source>
</evidence>
<evidence type="ECO:0000256" key="10">
    <source>
        <dbReference type="ARBA" id="ARBA00072069"/>
    </source>
</evidence>
<feature type="binding site" evidence="12">
    <location>
        <position position="113"/>
    </location>
    <ligand>
        <name>Mg(2+)</name>
        <dbReference type="ChEBI" id="CHEBI:18420"/>
        <label>1</label>
    </ligand>
</feature>
<evidence type="ECO:0000259" key="14">
    <source>
        <dbReference type="Pfam" id="PF00316"/>
    </source>
</evidence>
<dbReference type="InterPro" id="IPR028343">
    <property type="entry name" value="FBPtase"/>
</dbReference>
<dbReference type="Gene3D" id="3.30.540.10">
    <property type="entry name" value="Fructose-1,6-Bisphosphatase, subunit A, domain 1"/>
    <property type="match status" value="1"/>
</dbReference>
<dbReference type="Pfam" id="PF18913">
    <property type="entry name" value="FBPase_C"/>
    <property type="match status" value="1"/>
</dbReference>
<evidence type="ECO:0000259" key="15">
    <source>
        <dbReference type="Pfam" id="PF18913"/>
    </source>
</evidence>
<dbReference type="GO" id="GO:0005986">
    <property type="term" value="P:sucrose biosynthetic process"/>
    <property type="evidence" value="ECO:0007669"/>
    <property type="project" value="TreeGrafter"/>
</dbReference>
<keyword evidence="6 12" id="KW-0378">Hydrolase</keyword>
<organism evidence="16 17">
    <name type="scientific">Candidatus Magasanikbacteria bacterium RIFCSPHIGHO2_02_FULL_47_14</name>
    <dbReference type="NCBI Taxonomy" id="1798680"/>
    <lineage>
        <taxon>Bacteria</taxon>
        <taxon>Candidatus Magasanikiibacteriota</taxon>
    </lineage>
</organism>
<feature type="binding site" evidence="12">
    <location>
        <position position="116"/>
    </location>
    <ligand>
        <name>Mg(2+)</name>
        <dbReference type="ChEBI" id="CHEBI:18420"/>
        <label>2</label>
    </ligand>
</feature>
<dbReference type="GO" id="GO:0030388">
    <property type="term" value="P:fructose 1,6-bisphosphate metabolic process"/>
    <property type="evidence" value="ECO:0007669"/>
    <property type="project" value="TreeGrafter"/>
</dbReference>
<dbReference type="Gene3D" id="3.40.190.80">
    <property type="match status" value="1"/>
</dbReference>
<dbReference type="PANTHER" id="PTHR11556:SF35">
    <property type="entry name" value="SEDOHEPTULOSE-1,7-BISPHOSPHATASE, CHLOROPLASTIC"/>
    <property type="match status" value="1"/>
</dbReference>
<keyword evidence="8 12" id="KW-0119">Carbohydrate metabolism</keyword>
<dbReference type="InterPro" id="IPR033391">
    <property type="entry name" value="FBPase_N"/>
</dbReference>
<keyword evidence="5 12" id="KW-0479">Metal-binding</keyword>
<comment type="caution">
    <text evidence="16">The sequence shown here is derived from an EMBL/GenBank/DDBJ whole genome shotgun (WGS) entry which is preliminary data.</text>
</comment>
<dbReference type="PANTHER" id="PTHR11556">
    <property type="entry name" value="FRUCTOSE-1,6-BISPHOSPHATASE-RELATED"/>
    <property type="match status" value="1"/>
</dbReference>
<gene>
    <name evidence="12" type="primary">fbp</name>
    <name evidence="16" type="ORF">A3J66_01375</name>
</gene>
<dbReference type="InterPro" id="IPR044015">
    <property type="entry name" value="FBPase_C_dom"/>
</dbReference>
<dbReference type="EC" id="3.1.3.11" evidence="3 12"/>
<dbReference type="GO" id="GO:0042132">
    <property type="term" value="F:fructose 1,6-bisphosphate 1-phosphatase activity"/>
    <property type="evidence" value="ECO:0007669"/>
    <property type="project" value="UniProtKB-UniRule"/>
</dbReference>
<evidence type="ECO:0000313" key="16">
    <source>
        <dbReference type="EMBL" id="OGH65684.1"/>
    </source>
</evidence>
<feature type="binding site" evidence="12">
    <location>
        <position position="208"/>
    </location>
    <ligand>
        <name>substrate</name>
    </ligand>
</feature>
<dbReference type="SUPFAM" id="SSF56655">
    <property type="entry name" value="Carbohydrate phosphatase"/>
    <property type="match status" value="1"/>
</dbReference>
<evidence type="ECO:0000256" key="4">
    <source>
        <dbReference type="ARBA" id="ARBA00022490"/>
    </source>
</evidence>
<evidence type="ECO:0000256" key="11">
    <source>
        <dbReference type="ARBA" id="ARBA00081210"/>
    </source>
</evidence>
<comment type="subunit">
    <text evidence="12">Homotetramer.</text>
</comment>
<dbReference type="InterPro" id="IPR000146">
    <property type="entry name" value="FBPase_class-1"/>
</dbReference>
<dbReference type="GO" id="GO:0005829">
    <property type="term" value="C:cytosol"/>
    <property type="evidence" value="ECO:0007669"/>
    <property type="project" value="TreeGrafter"/>
</dbReference>
<evidence type="ECO:0000256" key="9">
    <source>
        <dbReference type="ARBA" id="ARBA00024331"/>
    </source>
</evidence>
<dbReference type="GO" id="GO:0006002">
    <property type="term" value="P:fructose 6-phosphate metabolic process"/>
    <property type="evidence" value="ECO:0007669"/>
    <property type="project" value="TreeGrafter"/>
</dbReference>
<evidence type="ECO:0000313" key="17">
    <source>
        <dbReference type="Proteomes" id="UP000176282"/>
    </source>
</evidence>
<dbReference type="FunFam" id="3.30.540.10:FF:000002">
    <property type="entry name" value="Fructose-1,6-bisphosphatase class 1"/>
    <property type="match status" value="1"/>
</dbReference>
<feature type="binding site" evidence="12">
    <location>
        <position position="270"/>
    </location>
    <ligand>
        <name>substrate</name>
    </ligand>
</feature>
<dbReference type="GO" id="GO:0006094">
    <property type="term" value="P:gluconeogenesis"/>
    <property type="evidence" value="ECO:0007669"/>
    <property type="project" value="UniProtKB-UniRule"/>
</dbReference>
<dbReference type="HAMAP" id="MF_01855">
    <property type="entry name" value="FBPase_class1"/>
    <property type="match status" value="1"/>
</dbReference>